<dbReference type="Gene3D" id="1.10.8.60">
    <property type="match status" value="1"/>
</dbReference>
<comment type="similarity">
    <text evidence="2">Belongs to the ORC5 family.</text>
</comment>
<evidence type="ECO:0000313" key="11">
    <source>
        <dbReference type="EMBL" id="KAL1587815.1"/>
    </source>
</evidence>
<evidence type="ECO:0000256" key="2">
    <source>
        <dbReference type="ARBA" id="ARBA00006269"/>
    </source>
</evidence>
<evidence type="ECO:0000256" key="6">
    <source>
        <dbReference type="ARBA" id="ARBA00023242"/>
    </source>
</evidence>
<evidence type="ECO:0000313" key="12">
    <source>
        <dbReference type="Proteomes" id="UP000803884"/>
    </source>
</evidence>
<evidence type="ECO:0000256" key="5">
    <source>
        <dbReference type="ARBA" id="ARBA00022840"/>
    </source>
</evidence>
<organism evidence="11 12">
    <name type="scientific">Cladosporium halotolerans</name>
    <dbReference type="NCBI Taxonomy" id="1052096"/>
    <lineage>
        <taxon>Eukaryota</taxon>
        <taxon>Fungi</taxon>
        <taxon>Dikarya</taxon>
        <taxon>Ascomycota</taxon>
        <taxon>Pezizomycotina</taxon>
        <taxon>Dothideomycetes</taxon>
        <taxon>Dothideomycetidae</taxon>
        <taxon>Cladosporiales</taxon>
        <taxon>Cladosporiaceae</taxon>
        <taxon>Cladosporium</taxon>
    </lineage>
</organism>
<dbReference type="PANTHER" id="PTHR12705:SF0">
    <property type="entry name" value="ORIGIN RECOGNITION COMPLEX SUBUNIT 5"/>
    <property type="match status" value="1"/>
</dbReference>
<feature type="domain" description="Origin recognition complex subunit 5 C-terminal" evidence="9">
    <location>
        <begin position="316"/>
        <end position="460"/>
    </location>
</feature>
<keyword evidence="4" id="KW-0547">Nucleotide-binding</keyword>
<keyword evidence="3" id="KW-0235">DNA replication</keyword>
<keyword evidence="5" id="KW-0067">ATP-binding</keyword>
<dbReference type="SUPFAM" id="SSF52540">
    <property type="entry name" value="P-loop containing nucleoside triphosphate hydrolases"/>
    <property type="match status" value="1"/>
</dbReference>
<dbReference type="GO" id="GO:0005664">
    <property type="term" value="C:nuclear origin of replication recognition complex"/>
    <property type="evidence" value="ECO:0007669"/>
    <property type="project" value="TreeGrafter"/>
</dbReference>
<evidence type="ECO:0000256" key="3">
    <source>
        <dbReference type="ARBA" id="ARBA00022705"/>
    </source>
</evidence>
<comment type="subcellular location">
    <subcellularLocation>
        <location evidence="1">Nucleus</location>
    </subcellularLocation>
</comment>
<dbReference type="Proteomes" id="UP000803884">
    <property type="component" value="Unassembled WGS sequence"/>
</dbReference>
<name>A0AB34KWY1_9PEZI</name>
<dbReference type="Pfam" id="PF14630">
    <property type="entry name" value="ORC5_C"/>
    <property type="match status" value="1"/>
</dbReference>
<keyword evidence="6" id="KW-0539">Nucleus</keyword>
<comment type="caution">
    <text evidence="11">The sequence shown here is derived from an EMBL/GenBank/DDBJ whole genome shotgun (WGS) entry which is preliminary data.</text>
</comment>
<dbReference type="InterPro" id="IPR048866">
    <property type="entry name" value="ORC5_lid"/>
</dbReference>
<feature type="compositionally biased region" description="Gly residues" evidence="7">
    <location>
        <begin position="355"/>
        <end position="364"/>
    </location>
</feature>
<evidence type="ECO:0000259" key="10">
    <source>
        <dbReference type="Pfam" id="PF21639"/>
    </source>
</evidence>
<dbReference type="Pfam" id="PF21639">
    <property type="entry name" value="ORC5_lid"/>
    <property type="match status" value="1"/>
</dbReference>
<dbReference type="Gene3D" id="3.40.50.300">
    <property type="entry name" value="P-loop containing nucleotide triphosphate hydrolases"/>
    <property type="match status" value="1"/>
</dbReference>
<feature type="domain" description="Orc1-like AAA ATPase" evidence="8">
    <location>
        <begin position="20"/>
        <end position="163"/>
    </location>
</feature>
<evidence type="ECO:0000259" key="9">
    <source>
        <dbReference type="Pfam" id="PF14630"/>
    </source>
</evidence>
<sequence>MGLEMLPDESRYTVGALKEQWPCREPQLRQLNAVLSPTLPNPPALVAYGAQATGKSSIVRSYLETSRQRHVIVQCKECVTGRHLLERTAAAVHQSLQTEAVKGDAETYTGRCENISALVSHLQRMLRQVDHYVLVFDGIDRQREAPPTLLPALARLGEFITNLTTLFIVRHAPPRFLHHPGVPHIHFPSYTRNQSIRILSNEPLDIFESSFPEDMDYDEETHAEDKDWLWPRFCAAVWDSLAQSCARDLSSFRDVCHKLWRPFVAPIHKGDFGTRDFSRLLVAQRKLFQDESALSDSIIATPTAQTSVVKSKSHDLPYYAKYILLAAYLASSNPARLDQIYFMKSTERKRRKKGGGTARSGGGKPSQNRKLPRHLLAPSPFPLDRLLSILYAILPHDFRSTIDVYAQIATLASLRLLVRAGGIGGGDPLEAGGKWKVGPAVSWEYVQNLARTLDFGLLDYIAE</sequence>
<dbReference type="RefSeq" id="XP_069230920.1">
    <property type="nucleotide sequence ID" value="XM_069372083.1"/>
</dbReference>
<evidence type="ECO:0000256" key="7">
    <source>
        <dbReference type="SAM" id="MobiDB-lite"/>
    </source>
</evidence>
<dbReference type="InterPro" id="IPR047088">
    <property type="entry name" value="ORC5_C"/>
</dbReference>
<dbReference type="EMBL" id="JAAQHG020000009">
    <property type="protein sequence ID" value="KAL1587815.1"/>
    <property type="molecule type" value="Genomic_DNA"/>
</dbReference>
<protein>
    <recommendedName>
        <fullName evidence="13">Orc1-like AAA ATPase domain-containing protein</fullName>
    </recommendedName>
</protein>
<dbReference type="GeneID" id="96004921"/>
<keyword evidence="12" id="KW-1185">Reference proteome</keyword>
<evidence type="ECO:0000256" key="1">
    <source>
        <dbReference type="ARBA" id="ARBA00004123"/>
    </source>
</evidence>
<dbReference type="InterPro" id="IPR020796">
    <property type="entry name" value="ORC5"/>
</dbReference>
<gene>
    <name evidence="11" type="ORF">WHR41_03477</name>
</gene>
<evidence type="ECO:0000259" key="8">
    <source>
        <dbReference type="Pfam" id="PF13191"/>
    </source>
</evidence>
<dbReference type="AlphaFoldDB" id="A0AB34KWY1"/>
<dbReference type="GO" id="GO:0003688">
    <property type="term" value="F:DNA replication origin binding"/>
    <property type="evidence" value="ECO:0007669"/>
    <property type="project" value="TreeGrafter"/>
</dbReference>
<reference evidence="11 12" key="1">
    <citation type="journal article" date="2020" name="Microbiol. Resour. Announc.">
        <title>Draft Genome Sequence of a Cladosporium Species Isolated from the Mesophotic Ascidian Didemnum maculosum.</title>
        <authorList>
            <person name="Gioti A."/>
            <person name="Siaperas R."/>
            <person name="Nikolaivits E."/>
            <person name="Le Goff G."/>
            <person name="Ouazzani J."/>
            <person name="Kotoulas G."/>
            <person name="Topakas E."/>
        </authorList>
    </citation>
    <scope>NUCLEOTIDE SEQUENCE [LARGE SCALE GENOMIC DNA]</scope>
    <source>
        <strain evidence="11 12">TM138-S3</strain>
    </source>
</reference>
<dbReference type="InterPro" id="IPR027417">
    <property type="entry name" value="P-loop_NTPase"/>
</dbReference>
<feature type="domain" description="ORC5 lid" evidence="10">
    <location>
        <begin position="230"/>
        <end position="289"/>
    </location>
</feature>
<dbReference type="InterPro" id="IPR041664">
    <property type="entry name" value="AAA_16"/>
</dbReference>
<evidence type="ECO:0000256" key="4">
    <source>
        <dbReference type="ARBA" id="ARBA00022741"/>
    </source>
</evidence>
<evidence type="ECO:0008006" key="13">
    <source>
        <dbReference type="Google" id="ProtNLM"/>
    </source>
</evidence>
<accession>A0AB34KWY1</accession>
<feature type="region of interest" description="Disordered" evidence="7">
    <location>
        <begin position="347"/>
        <end position="372"/>
    </location>
</feature>
<dbReference type="Pfam" id="PF13191">
    <property type="entry name" value="AAA_16"/>
    <property type="match status" value="1"/>
</dbReference>
<dbReference type="PANTHER" id="PTHR12705">
    <property type="entry name" value="ORIGIN RECOGNITION COMPLEX SUBUNIT 5"/>
    <property type="match status" value="1"/>
</dbReference>
<dbReference type="GO" id="GO:0006270">
    <property type="term" value="P:DNA replication initiation"/>
    <property type="evidence" value="ECO:0007669"/>
    <property type="project" value="TreeGrafter"/>
</dbReference>
<proteinExistence type="inferred from homology"/>